<evidence type="ECO:0000256" key="1">
    <source>
        <dbReference type="ARBA" id="ARBA00022475"/>
    </source>
</evidence>
<protein>
    <recommendedName>
        <fullName evidence="7">Cell division protein FtsQ/DivIB C-terminal domain-containing protein</fullName>
    </recommendedName>
</protein>
<dbReference type="Gene3D" id="3.40.50.11690">
    <property type="entry name" value="Cell division protein FtsQ/DivIB"/>
    <property type="match status" value="1"/>
</dbReference>
<organism evidence="8">
    <name type="scientific">marine metagenome</name>
    <dbReference type="NCBI Taxonomy" id="408172"/>
    <lineage>
        <taxon>unclassified sequences</taxon>
        <taxon>metagenomes</taxon>
        <taxon>ecological metagenomes</taxon>
    </lineage>
</organism>
<evidence type="ECO:0000256" key="4">
    <source>
        <dbReference type="ARBA" id="ARBA00022692"/>
    </source>
</evidence>
<keyword evidence="3" id="KW-0132">Cell division</keyword>
<evidence type="ECO:0000256" key="6">
    <source>
        <dbReference type="ARBA" id="ARBA00023306"/>
    </source>
</evidence>
<keyword evidence="1" id="KW-1003">Cell membrane</keyword>
<proteinExistence type="predicted"/>
<dbReference type="GO" id="GO:0090529">
    <property type="term" value="P:cell septum assembly"/>
    <property type="evidence" value="ECO:0007669"/>
    <property type="project" value="InterPro"/>
</dbReference>
<feature type="domain" description="Cell division protein FtsQ/DivIB C-terminal" evidence="7">
    <location>
        <begin position="56"/>
        <end position="151"/>
    </location>
</feature>
<dbReference type="InterPro" id="IPR005548">
    <property type="entry name" value="Cell_div_FtsQ/DivIB_C"/>
</dbReference>
<keyword evidence="6" id="KW-0131">Cell cycle</keyword>
<dbReference type="InterPro" id="IPR026579">
    <property type="entry name" value="FtsQ"/>
</dbReference>
<reference evidence="8" key="1">
    <citation type="submission" date="2018-05" db="EMBL/GenBank/DDBJ databases">
        <authorList>
            <person name="Lanie J.A."/>
            <person name="Ng W.-L."/>
            <person name="Kazmierczak K.M."/>
            <person name="Andrzejewski T.M."/>
            <person name="Davidsen T.M."/>
            <person name="Wayne K.J."/>
            <person name="Tettelin H."/>
            <person name="Glass J.I."/>
            <person name="Rusch D."/>
            <person name="Podicherti R."/>
            <person name="Tsui H.-C.T."/>
            <person name="Winkler M.E."/>
        </authorList>
    </citation>
    <scope>NUCLEOTIDE SEQUENCE</scope>
</reference>
<dbReference type="Pfam" id="PF03799">
    <property type="entry name" value="FtsQ_DivIB_C"/>
    <property type="match status" value="1"/>
</dbReference>
<name>A0A381R4J1_9ZZZZ</name>
<dbReference type="AlphaFoldDB" id="A0A381R4J1"/>
<evidence type="ECO:0000256" key="3">
    <source>
        <dbReference type="ARBA" id="ARBA00022618"/>
    </source>
</evidence>
<dbReference type="PANTHER" id="PTHR35851">
    <property type="entry name" value="CELL DIVISION PROTEIN FTSQ"/>
    <property type="match status" value="1"/>
</dbReference>
<evidence type="ECO:0000259" key="7">
    <source>
        <dbReference type="Pfam" id="PF03799"/>
    </source>
</evidence>
<evidence type="ECO:0000256" key="5">
    <source>
        <dbReference type="ARBA" id="ARBA00022989"/>
    </source>
</evidence>
<accession>A0A381R4J1</accession>
<dbReference type="EMBL" id="UINC01001649">
    <property type="protein sequence ID" value="SUZ85768.1"/>
    <property type="molecule type" value="Genomic_DNA"/>
</dbReference>
<dbReference type="InterPro" id="IPR045335">
    <property type="entry name" value="FtsQ_C_sf"/>
</dbReference>
<keyword evidence="4" id="KW-0812">Transmembrane</keyword>
<keyword evidence="5" id="KW-1133">Transmembrane helix</keyword>
<dbReference type="PANTHER" id="PTHR35851:SF1">
    <property type="entry name" value="CELL DIVISION PROTEIN FTSQ"/>
    <property type="match status" value="1"/>
</dbReference>
<keyword evidence="5" id="KW-0472">Membrane</keyword>
<evidence type="ECO:0000256" key="2">
    <source>
        <dbReference type="ARBA" id="ARBA00022519"/>
    </source>
</evidence>
<sequence length="178" mass="21087">MIKETFLSFLNEQVIDFSSVSKDLYKTTWVYAFQAKRKWPNRYNIRVKEHQPLAKWGDNKFLTHSGILIKPSIDDSNIHLVLLRGRESDKFILLDISRQIQNQLNRYNEKVEEVNLSSGGYLKVTTEKGTELTFTTKNFREQLERLEDFISFELFSGKLNNIRNMDFRYNNGVSILFY</sequence>
<gene>
    <name evidence="8" type="ORF">METZ01_LOCUS38622</name>
</gene>
<evidence type="ECO:0000313" key="8">
    <source>
        <dbReference type="EMBL" id="SUZ85768.1"/>
    </source>
</evidence>
<keyword evidence="2" id="KW-0997">Cell inner membrane</keyword>